<accession>A0A168NHE4</accession>
<dbReference type="OrthoDB" id="2667244at2"/>
<keyword evidence="4" id="KW-1185">Reference proteome</keyword>
<dbReference type="Pfam" id="PF07833">
    <property type="entry name" value="Cu_amine_oxidN1"/>
    <property type="match status" value="1"/>
</dbReference>
<dbReference type="InterPro" id="IPR036582">
    <property type="entry name" value="Mao_N_sf"/>
</dbReference>
<keyword evidence="1" id="KW-0732">Signal</keyword>
<feature type="signal peptide" evidence="1">
    <location>
        <begin position="1"/>
        <end position="25"/>
    </location>
</feature>
<dbReference type="AlphaFoldDB" id="A0A168NHE4"/>
<protein>
    <recommendedName>
        <fullName evidence="2">Copper amine oxidase-like N-terminal domain-containing protein</fullName>
    </recommendedName>
</protein>
<evidence type="ECO:0000259" key="2">
    <source>
        <dbReference type="Pfam" id="PF07833"/>
    </source>
</evidence>
<evidence type="ECO:0000256" key="1">
    <source>
        <dbReference type="SAM" id="SignalP"/>
    </source>
</evidence>
<dbReference type="InterPro" id="IPR012854">
    <property type="entry name" value="Cu_amine_oxidase-like_N"/>
</dbReference>
<evidence type="ECO:0000313" key="4">
    <source>
        <dbReference type="Proteomes" id="UP000077355"/>
    </source>
</evidence>
<feature type="chain" id="PRO_5007899290" description="Copper amine oxidase-like N-terminal domain-containing protein" evidence="1">
    <location>
        <begin position="26"/>
        <end position="260"/>
    </location>
</feature>
<feature type="domain" description="Copper amine oxidase-like N-terminal" evidence="2">
    <location>
        <begin position="38"/>
        <end position="128"/>
    </location>
</feature>
<name>A0A168NHE4_9BACL</name>
<reference evidence="3 4" key="1">
    <citation type="submission" date="2016-03" db="EMBL/GenBank/DDBJ databases">
        <title>Draft genome sequence of Paenibacillus antarcticus CECT 5836.</title>
        <authorList>
            <person name="Shin S.-K."/>
            <person name="Yi H."/>
        </authorList>
    </citation>
    <scope>NUCLEOTIDE SEQUENCE [LARGE SCALE GENOMIC DNA]</scope>
    <source>
        <strain evidence="3 4">CECT 5836</strain>
    </source>
</reference>
<sequence>MNKIITSLVIAILFSSIHLSGTTFAATKETPIIIDNGKISNGRTLIPIRAVSINLDFKVNWNQELKTIVITDKETTISLKVDSNKASVNGKAVTLEAPAQIIKGTTYVPLQFMSTAFGVNVKWDQSFKVAHITLEDLDILIYTMRKPIPKLTEEQFKTFSRIANEAAVITDIPYAKAQFKPYFTDKLLGNIIWYKGLPYETQFDEEKNNLITYKDIYNSEATISQVAQFVSVVWITRTMELKFTETGWKVQTIDFKYLYL</sequence>
<dbReference type="SUPFAM" id="SSF55383">
    <property type="entry name" value="Copper amine oxidase, domain N"/>
    <property type="match status" value="1"/>
</dbReference>
<dbReference type="Gene3D" id="3.30.457.10">
    <property type="entry name" value="Copper amine oxidase-like, N-terminal domain"/>
    <property type="match status" value="1"/>
</dbReference>
<gene>
    <name evidence="3" type="ORF">PBAT_12930</name>
</gene>
<dbReference type="Proteomes" id="UP000077355">
    <property type="component" value="Unassembled WGS sequence"/>
</dbReference>
<dbReference type="EMBL" id="LVJI01000016">
    <property type="protein sequence ID" value="OAB45800.1"/>
    <property type="molecule type" value="Genomic_DNA"/>
</dbReference>
<organism evidence="3 4">
    <name type="scientific">Paenibacillus antarcticus</name>
    <dbReference type="NCBI Taxonomy" id="253703"/>
    <lineage>
        <taxon>Bacteria</taxon>
        <taxon>Bacillati</taxon>
        <taxon>Bacillota</taxon>
        <taxon>Bacilli</taxon>
        <taxon>Bacillales</taxon>
        <taxon>Paenibacillaceae</taxon>
        <taxon>Paenibacillus</taxon>
    </lineage>
</organism>
<comment type="caution">
    <text evidence="3">The sequence shown here is derived from an EMBL/GenBank/DDBJ whole genome shotgun (WGS) entry which is preliminary data.</text>
</comment>
<dbReference type="RefSeq" id="WP_068650160.1">
    <property type="nucleotide sequence ID" value="NZ_CP043611.1"/>
</dbReference>
<evidence type="ECO:0000313" key="3">
    <source>
        <dbReference type="EMBL" id="OAB45800.1"/>
    </source>
</evidence>
<proteinExistence type="predicted"/>